<keyword evidence="2" id="KW-1185">Reference proteome</keyword>
<evidence type="ECO:0000313" key="2">
    <source>
        <dbReference type="Proteomes" id="UP000323506"/>
    </source>
</evidence>
<organism evidence="1 2">
    <name type="scientific">Gossypium darwinii</name>
    <name type="common">Darwin's cotton</name>
    <name type="synonym">Gossypium barbadense var. darwinii</name>
    <dbReference type="NCBI Taxonomy" id="34276"/>
    <lineage>
        <taxon>Eukaryota</taxon>
        <taxon>Viridiplantae</taxon>
        <taxon>Streptophyta</taxon>
        <taxon>Embryophyta</taxon>
        <taxon>Tracheophyta</taxon>
        <taxon>Spermatophyta</taxon>
        <taxon>Magnoliopsida</taxon>
        <taxon>eudicotyledons</taxon>
        <taxon>Gunneridae</taxon>
        <taxon>Pentapetalae</taxon>
        <taxon>rosids</taxon>
        <taxon>malvids</taxon>
        <taxon>Malvales</taxon>
        <taxon>Malvaceae</taxon>
        <taxon>Malvoideae</taxon>
        <taxon>Gossypium</taxon>
    </lineage>
</organism>
<reference evidence="1 2" key="1">
    <citation type="submission" date="2019-06" db="EMBL/GenBank/DDBJ databases">
        <title>WGS assembly of Gossypium darwinii.</title>
        <authorList>
            <person name="Chen Z.J."/>
            <person name="Sreedasyam A."/>
            <person name="Ando A."/>
            <person name="Song Q."/>
            <person name="De L."/>
            <person name="Hulse-Kemp A."/>
            <person name="Ding M."/>
            <person name="Ye W."/>
            <person name="Kirkbride R."/>
            <person name="Jenkins J."/>
            <person name="Plott C."/>
            <person name="Lovell J."/>
            <person name="Lin Y.-M."/>
            <person name="Vaughn R."/>
            <person name="Liu B."/>
            <person name="Li W."/>
            <person name="Simpson S."/>
            <person name="Scheffler B."/>
            <person name="Saski C."/>
            <person name="Grover C."/>
            <person name="Hu G."/>
            <person name="Conover J."/>
            <person name="Carlson J."/>
            <person name="Shu S."/>
            <person name="Boston L."/>
            <person name="Williams M."/>
            <person name="Peterson D."/>
            <person name="Mcgee K."/>
            <person name="Jones D."/>
            <person name="Wendel J."/>
            <person name="Stelly D."/>
            <person name="Grimwood J."/>
            <person name="Schmutz J."/>
        </authorList>
    </citation>
    <scope>NUCLEOTIDE SEQUENCE [LARGE SCALE GENOMIC DNA]</scope>
    <source>
        <strain evidence="1">1808015.09</strain>
    </source>
</reference>
<name>A0A5D2ENG5_GOSDA</name>
<gene>
    <name evidence="1" type="ORF">ES288_A11G249800v1</name>
</gene>
<protein>
    <submittedName>
        <fullName evidence="1">Uncharacterized protein</fullName>
    </submittedName>
</protein>
<accession>A0A5D2ENG5</accession>
<dbReference type="Proteomes" id="UP000323506">
    <property type="component" value="Chromosome A11"/>
</dbReference>
<dbReference type="AlphaFoldDB" id="A0A5D2ENG5"/>
<dbReference type="EMBL" id="CM017698">
    <property type="protein sequence ID" value="TYG95204.1"/>
    <property type="molecule type" value="Genomic_DNA"/>
</dbReference>
<evidence type="ECO:0000313" key="1">
    <source>
        <dbReference type="EMBL" id="TYG95204.1"/>
    </source>
</evidence>
<sequence>MAPAIFSKSNNLYIHLYNLSKKTFCSLRHHCHLSLRCKEEKKGFSDRQVVFFMDV</sequence>
<proteinExistence type="predicted"/>